<dbReference type="InterPro" id="IPR016031">
    <property type="entry name" value="Trp_RNA-bd_attenuator-like_dom"/>
</dbReference>
<feature type="transmembrane region" description="Helical" evidence="1">
    <location>
        <begin position="238"/>
        <end position="260"/>
    </location>
</feature>
<gene>
    <name evidence="2" type="ORF">RUM8411_04253</name>
</gene>
<feature type="transmembrane region" description="Helical" evidence="1">
    <location>
        <begin position="154"/>
        <end position="177"/>
    </location>
</feature>
<protein>
    <submittedName>
        <fullName evidence="2">Uncharacterized protein</fullName>
    </submittedName>
</protein>
<feature type="transmembrane region" description="Helical" evidence="1">
    <location>
        <begin position="129"/>
        <end position="147"/>
    </location>
</feature>
<keyword evidence="1" id="KW-0812">Transmembrane</keyword>
<dbReference type="AlphaFoldDB" id="A0A1X7AEI8"/>
<keyword evidence="1" id="KW-1133">Transmembrane helix</keyword>
<reference evidence="3" key="1">
    <citation type="submission" date="2017-03" db="EMBL/GenBank/DDBJ databases">
        <authorList>
            <person name="Rodrigo-Torres L."/>
            <person name="Arahal R.D."/>
            <person name="Lucena T."/>
        </authorList>
    </citation>
    <scope>NUCLEOTIDE SEQUENCE [LARGE SCALE GENOMIC DNA]</scope>
    <source>
        <strain evidence="3">CECT 8411</strain>
    </source>
</reference>
<organism evidence="2 3">
    <name type="scientific">Ruegeria meonggei</name>
    <dbReference type="NCBI Taxonomy" id="1446476"/>
    <lineage>
        <taxon>Bacteria</taxon>
        <taxon>Pseudomonadati</taxon>
        <taxon>Pseudomonadota</taxon>
        <taxon>Alphaproteobacteria</taxon>
        <taxon>Rhodobacterales</taxon>
        <taxon>Roseobacteraceae</taxon>
        <taxon>Ruegeria</taxon>
    </lineage>
</organism>
<keyword evidence="3" id="KW-1185">Reference proteome</keyword>
<evidence type="ECO:0000313" key="3">
    <source>
        <dbReference type="Proteomes" id="UP000193778"/>
    </source>
</evidence>
<feature type="transmembrane region" description="Helical" evidence="1">
    <location>
        <begin position="197"/>
        <end position="217"/>
    </location>
</feature>
<feature type="transmembrane region" description="Helical" evidence="1">
    <location>
        <begin position="102"/>
        <end position="123"/>
    </location>
</feature>
<sequence length="746" mass="82701">MLGCPRTYLQSREELSSIETPKHPFSLELLWFLLFIGWVPMLASYAYVLDPVATGKTGVLTTITDQITLYQQRGWGHPAIGVLGVAGLIAAALVVRIRRYALWPIPVFLIWSSLIYAFNAAGAGGPMEMAIHFVYAALAVTCTYLFLRHGHLLSASFVGFTAVLFLDVVTSWIARLFGATPGTSFLGALFLGYQPYLVNALLFLTISVLVRMLWLMVRDNRQFIMTLPRSEFKAASLRTLRLWFPAFACFAVFGGFWWGLVNLLIEPRMVTEIEGQITELESTAVRWVIENEPMAHDTHTSYVEQWSGEYPNADPLERALNRWSDVYLTSVHKRLSVNLTKVTKDAKNDLAKVPGAVNGQMNAAFPEDVLPLLEEPGWCFPLDPVCKTKEWIVSGTNQMMLDARSGVIKSTTDFAKCVSLADEHRDRPRDCPDEINIADDVETASTQVRGAYHQTYISMHTTTTSSITGGFRTWRNVSLLLTAYSFIILLKTLLIVFSRVIFAPNGAASVHAQFLPDDPPSVAPVLANHGQHYRIPTSAKDAFFVARWGVTLEGPPPARRRPLGLRMPVARILSGTWAMNRVDGDRAGNPDEFDAELKVDEPAELVSWTLQDGERVIFRFSDFVGMSDTLNMGRISSLGISTLMLGRMIFYYAEGPGTLILRTTAAARLTPSPEAEKPAPMPKLVAWGSSTKFSIFAALTTMDTFLSGYNLRTAPGDAVVWDSSTRRGDGPGTGILRFMKSFILPI</sequence>
<dbReference type="Proteomes" id="UP000193778">
    <property type="component" value="Unassembled WGS sequence"/>
</dbReference>
<name>A0A1X7AEI8_9RHOB</name>
<dbReference type="EMBL" id="FWFP01000016">
    <property type="protein sequence ID" value="SLN75687.1"/>
    <property type="molecule type" value="Genomic_DNA"/>
</dbReference>
<dbReference type="SUPFAM" id="SSF51219">
    <property type="entry name" value="TRAP-like"/>
    <property type="match status" value="1"/>
</dbReference>
<proteinExistence type="predicted"/>
<feature type="transmembrane region" description="Helical" evidence="1">
    <location>
        <begin position="29"/>
        <end position="48"/>
    </location>
</feature>
<accession>A0A1X7AEI8</accession>
<keyword evidence="1" id="KW-0472">Membrane</keyword>
<evidence type="ECO:0000256" key="1">
    <source>
        <dbReference type="SAM" id="Phobius"/>
    </source>
</evidence>
<feature type="transmembrane region" description="Helical" evidence="1">
    <location>
        <begin position="75"/>
        <end position="95"/>
    </location>
</feature>
<evidence type="ECO:0000313" key="2">
    <source>
        <dbReference type="EMBL" id="SLN75687.1"/>
    </source>
</evidence>